<sequence length="1033" mass="116484">MFPPQQSCQGDERKNKDSESAQCPPSSPTALLKARPPNSSNPIDQKRSNSSFEHININNTSKIPISEIPNLGEFSQNSSYSFDQVSPSNDSFNFFDNKIDEDRTSDLNSVYLKKNANFHLLFRNIPINELLIEDYGCALQRDILVQGRLYITNNYLGFYSNIFGWVTNLTINFEEIVSIEKKNSALIIPNAIRISTLHTKRVFTSFIYRDTAYSLICDLWKKSKSNPNFLDHESPSQVDFDHSDSDNINIFDNESDHTKKDVPDSYNTLSNSSDSLVPSGSDPIDLSKELYLIKLNQINMFLDEARTVSPQDTPNSAYSLNFNVGNDASSSKKIKPHDDGLSDTNLSETQTSEMPKSSEYLSNNINCRKSLSRSIPINSSKIYHTKSKSTNDYFPTFKSGTTLNRFPDDNKSKSIMITQSPKTLPDGETGTFLKSDSKLSIPNFPTNCPCGNNNSNIRNHYKNQLYDGAFQIPMPILVRLIFFGLSCSSESENLKYGFDFSKVDLAELDNWKNKYLESQEIKEIEFTNWPVIEKGHCPTQVSTAQIKYTKPLNFSIGPKKALTFENCNLIYFDLSDSIVVDVHVTTPEVPAGGNFTVLIRYCFTWHTTSPNENENDKDTVIGLTKVVISFEIEWSKSSWIKGPVESNTLETLNSASIHLSKKINAFIDSHPNVKSNFSPTVLVNPLHFKNSGSSAGTYTAGLRKHPHFPPLNSGYETLGISDVCDRFINDAELNKTNNLNNFISRDISSRDQTRLNYRSKSPTPNIMSKNKANSKYKAKYGSSNIGIKNADSLKLHIDDVKSVDDSFFGQLKQPLYNWLSDPSHSSTRKINRYLLPASLYLIGMCFLTFVGLYALKDTIFNSILKIGEVFKLDLFCGHLVTGDNGAPAAKSMGININSLNSGIDNSLAVIYRNPPLAILLDIGIIIFKSITFPLSYIFYYILGKSQGNKHIYSQSKDKTIKNHIFKDNEYINSGSESKNPDSKVDTKVGSERTETRKFHEQINKLNRRLDVTNDLLNKVLQMYGNERNLEHYF</sequence>
<dbReference type="PANTHER" id="PTHR23319">
    <property type="entry name" value="GRAM DOMAIN CONTAINING 1B, ISOFORM E"/>
    <property type="match status" value="1"/>
</dbReference>
<dbReference type="GO" id="GO:0032366">
    <property type="term" value="P:intracellular sterol transport"/>
    <property type="evidence" value="ECO:0007669"/>
    <property type="project" value="TreeGrafter"/>
</dbReference>
<evidence type="ECO:0000256" key="3">
    <source>
        <dbReference type="ARBA" id="ARBA00022692"/>
    </source>
</evidence>
<organism evidence="9 10">
    <name type="scientific">Smittium culicis</name>
    <dbReference type="NCBI Taxonomy" id="133412"/>
    <lineage>
        <taxon>Eukaryota</taxon>
        <taxon>Fungi</taxon>
        <taxon>Fungi incertae sedis</taxon>
        <taxon>Zoopagomycota</taxon>
        <taxon>Kickxellomycotina</taxon>
        <taxon>Harpellomycetes</taxon>
        <taxon>Harpellales</taxon>
        <taxon>Legeriomycetaceae</taxon>
        <taxon>Smittium</taxon>
    </lineage>
</organism>
<dbReference type="CDD" id="cd13220">
    <property type="entry name" value="PH-GRAM_GRAMDC"/>
    <property type="match status" value="1"/>
</dbReference>
<dbReference type="InterPro" id="IPR004182">
    <property type="entry name" value="GRAM"/>
</dbReference>
<dbReference type="PANTHER" id="PTHR23319:SF4">
    <property type="entry name" value="GRAM DOMAIN CONTAINING 1B, ISOFORM E"/>
    <property type="match status" value="1"/>
</dbReference>
<feature type="compositionally biased region" description="Polar residues" evidence="6">
    <location>
        <begin position="37"/>
        <end position="54"/>
    </location>
</feature>
<keyword evidence="5 7" id="KW-0472">Membrane</keyword>
<feature type="region of interest" description="Disordered" evidence="6">
    <location>
        <begin position="1"/>
        <end position="54"/>
    </location>
</feature>
<dbReference type="Gene3D" id="2.30.29.30">
    <property type="entry name" value="Pleckstrin-homology domain (PH domain)/Phosphotyrosine-binding domain (PTB)"/>
    <property type="match status" value="1"/>
</dbReference>
<dbReference type="InterPro" id="IPR051482">
    <property type="entry name" value="Cholesterol_transport"/>
</dbReference>
<dbReference type="Pfam" id="PF02893">
    <property type="entry name" value="GRAM"/>
    <property type="match status" value="1"/>
</dbReference>
<evidence type="ECO:0000256" key="4">
    <source>
        <dbReference type="ARBA" id="ARBA00022989"/>
    </source>
</evidence>
<evidence type="ECO:0000313" key="10">
    <source>
        <dbReference type="Proteomes" id="UP000187429"/>
    </source>
</evidence>
<evidence type="ECO:0000259" key="8">
    <source>
        <dbReference type="PROSITE" id="PS51778"/>
    </source>
</evidence>
<name>A0A1R1XYM2_9FUNG</name>
<keyword evidence="10" id="KW-1185">Reference proteome</keyword>
<feature type="region of interest" description="Disordered" evidence="6">
    <location>
        <begin position="329"/>
        <end position="359"/>
    </location>
</feature>
<reference evidence="10" key="1">
    <citation type="submission" date="2017-01" db="EMBL/GenBank/DDBJ databases">
        <authorList>
            <person name="Wang Y."/>
            <person name="White M."/>
            <person name="Kvist S."/>
            <person name="Moncalvo J.-M."/>
        </authorList>
    </citation>
    <scope>NUCLEOTIDE SEQUENCE [LARGE SCALE GENOMIC DNA]</scope>
    <source>
        <strain evidence="10">ID-206-W2</strain>
    </source>
</reference>
<feature type="compositionally biased region" description="Polar residues" evidence="6">
    <location>
        <begin position="342"/>
        <end position="359"/>
    </location>
</feature>
<feature type="region of interest" description="Disordered" evidence="6">
    <location>
        <begin position="971"/>
        <end position="992"/>
    </location>
</feature>
<feature type="compositionally biased region" description="Basic and acidic residues" evidence="6">
    <location>
        <begin position="254"/>
        <end position="263"/>
    </location>
</feature>
<dbReference type="EMBL" id="LSSM01002919">
    <property type="protein sequence ID" value="OMJ19760.1"/>
    <property type="molecule type" value="Genomic_DNA"/>
</dbReference>
<accession>A0A1R1XYM2</accession>
<protein>
    <submittedName>
        <fullName evidence="9">Putative membrane protein</fullName>
    </submittedName>
</protein>
<proteinExistence type="inferred from homology"/>
<evidence type="ECO:0000256" key="6">
    <source>
        <dbReference type="SAM" id="MobiDB-lite"/>
    </source>
</evidence>
<feature type="domain" description="VASt" evidence="8">
    <location>
        <begin position="461"/>
        <end position="671"/>
    </location>
</feature>
<dbReference type="SMART" id="SM00568">
    <property type="entry name" value="GRAM"/>
    <property type="match status" value="1"/>
</dbReference>
<evidence type="ECO:0000256" key="5">
    <source>
        <dbReference type="ARBA" id="ARBA00023136"/>
    </source>
</evidence>
<comment type="similarity">
    <text evidence="2">Belongs to the YSP2 family.</text>
</comment>
<comment type="caution">
    <text evidence="9">The sequence shown here is derived from an EMBL/GenBank/DDBJ whole genome shotgun (WGS) entry which is preliminary data.</text>
</comment>
<dbReference type="GO" id="GO:0005886">
    <property type="term" value="C:plasma membrane"/>
    <property type="evidence" value="ECO:0007669"/>
    <property type="project" value="TreeGrafter"/>
</dbReference>
<evidence type="ECO:0000313" key="9">
    <source>
        <dbReference type="EMBL" id="OMJ19760.1"/>
    </source>
</evidence>
<feature type="transmembrane region" description="Helical" evidence="7">
    <location>
        <begin position="916"/>
        <end position="942"/>
    </location>
</feature>
<evidence type="ECO:0000256" key="1">
    <source>
        <dbReference type="ARBA" id="ARBA00004167"/>
    </source>
</evidence>
<feature type="compositionally biased region" description="Basic and acidic residues" evidence="6">
    <location>
        <begin position="978"/>
        <end position="992"/>
    </location>
</feature>
<dbReference type="Proteomes" id="UP000187429">
    <property type="component" value="Unassembled WGS sequence"/>
</dbReference>
<feature type="transmembrane region" description="Helical" evidence="7">
    <location>
        <begin position="833"/>
        <end position="855"/>
    </location>
</feature>
<feature type="compositionally biased region" description="Polar residues" evidence="6">
    <location>
        <begin position="265"/>
        <end position="278"/>
    </location>
</feature>
<dbReference type="GO" id="GO:0140268">
    <property type="term" value="C:endoplasmic reticulum-plasma membrane contact site"/>
    <property type="evidence" value="ECO:0007669"/>
    <property type="project" value="TreeGrafter"/>
</dbReference>
<evidence type="ECO:0000256" key="7">
    <source>
        <dbReference type="SAM" id="Phobius"/>
    </source>
</evidence>
<dbReference type="AlphaFoldDB" id="A0A1R1XYM2"/>
<evidence type="ECO:0000256" key="2">
    <source>
        <dbReference type="ARBA" id="ARBA00006582"/>
    </source>
</evidence>
<dbReference type="GO" id="GO:0032934">
    <property type="term" value="F:sterol binding"/>
    <property type="evidence" value="ECO:0007669"/>
    <property type="project" value="TreeGrafter"/>
</dbReference>
<dbReference type="PROSITE" id="PS51778">
    <property type="entry name" value="VAST"/>
    <property type="match status" value="1"/>
</dbReference>
<dbReference type="GO" id="GO:0120015">
    <property type="term" value="F:sterol transfer activity"/>
    <property type="evidence" value="ECO:0007669"/>
    <property type="project" value="TreeGrafter"/>
</dbReference>
<dbReference type="GO" id="GO:0005789">
    <property type="term" value="C:endoplasmic reticulum membrane"/>
    <property type="evidence" value="ECO:0007669"/>
    <property type="project" value="TreeGrafter"/>
</dbReference>
<feature type="region of interest" description="Disordered" evidence="6">
    <location>
        <begin position="251"/>
        <end position="280"/>
    </location>
</feature>
<keyword evidence="3 7" id="KW-0812">Transmembrane</keyword>
<feature type="compositionally biased region" description="Basic and acidic residues" evidence="6">
    <location>
        <begin position="10"/>
        <end position="19"/>
    </location>
</feature>
<dbReference type="Pfam" id="PF16016">
    <property type="entry name" value="VASt"/>
    <property type="match status" value="1"/>
</dbReference>
<dbReference type="OrthoDB" id="2162691at2759"/>
<comment type="subcellular location">
    <subcellularLocation>
        <location evidence="1">Membrane</location>
        <topology evidence="1">Single-pass membrane protein</topology>
    </subcellularLocation>
</comment>
<dbReference type="InterPro" id="IPR011993">
    <property type="entry name" value="PH-like_dom_sf"/>
</dbReference>
<keyword evidence="4 7" id="KW-1133">Transmembrane helix</keyword>
<gene>
    <name evidence="9" type="ORF">AYI69_g6486</name>
</gene>
<dbReference type="InterPro" id="IPR031968">
    <property type="entry name" value="VASt"/>
</dbReference>